<feature type="transmembrane region" description="Helical" evidence="6">
    <location>
        <begin position="92"/>
        <end position="109"/>
    </location>
</feature>
<evidence type="ECO:0000259" key="7">
    <source>
        <dbReference type="PROSITE" id="PS50850"/>
    </source>
</evidence>
<dbReference type="PANTHER" id="PTHR23508:SF10">
    <property type="entry name" value="CARBOXYLIC ACID TRANSPORTER PROTEIN HOMOLOG"/>
    <property type="match status" value="1"/>
</dbReference>
<evidence type="ECO:0000256" key="5">
    <source>
        <dbReference type="SAM" id="MobiDB-lite"/>
    </source>
</evidence>
<feature type="transmembrane region" description="Helical" evidence="6">
    <location>
        <begin position="47"/>
        <end position="72"/>
    </location>
</feature>
<feature type="transmembrane region" description="Helical" evidence="6">
    <location>
        <begin position="417"/>
        <end position="440"/>
    </location>
</feature>
<proteinExistence type="predicted"/>
<feature type="transmembrane region" description="Helical" evidence="6">
    <location>
        <begin position="274"/>
        <end position="298"/>
    </location>
</feature>
<accession>A0AAV9I668</accession>
<organism evidence="8 9">
    <name type="scientific">Galdieria yellowstonensis</name>
    <dbReference type="NCBI Taxonomy" id="3028027"/>
    <lineage>
        <taxon>Eukaryota</taxon>
        <taxon>Rhodophyta</taxon>
        <taxon>Bangiophyceae</taxon>
        <taxon>Galdieriales</taxon>
        <taxon>Galdieriaceae</taxon>
        <taxon>Galdieria</taxon>
    </lineage>
</organism>
<dbReference type="Pfam" id="PF00083">
    <property type="entry name" value="Sugar_tr"/>
    <property type="match status" value="2"/>
</dbReference>
<evidence type="ECO:0000256" key="1">
    <source>
        <dbReference type="ARBA" id="ARBA00004141"/>
    </source>
</evidence>
<feature type="transmembrane region" description="Helical" evidence="6">
    <location>
        <begin position="383"/>
        <end position="405"/>
    </location>
</feature>
<name>A0AAV9I668_9RHOD</name>
<dbReference type="GO" id="GO:0046943">
    <property type="term" value="F:carboxylic acid transmembrane transporter activity"/>
    <property type="evidence" value="ECO:0007669"/>
    <property type="project" value="TreeGrafter"/>
</dbReference>
<dbReference type="GO" id="GO:0005886">
    <property type="term" value="C:plasma membrane"/>
    <property type="evidence" value="ECO:0007669"/>
    <property type="project" value="TreeGrafter"/>
</dbReference>
<dbReference type="PROSITE" id="PS00216">
    <property type="entry name" value="SUGAR_TRANSPORT_1"/>
    <property type="match status" value="1"/>
</dbReference>
<dbReference type="AlphaFoldDB" id="A0AAV9I668"/>
<keyword evidence="4 6" id="KW-0472">Membrane</keyword>
<evidence type="ECO:0000256" key="2">
    <source>
        <dbReference type="ARBA" id="ARBA00022692"/>
    </source>
</evidence>
<evidence type="ECO:0000313" key="8">
    <source>
        <dbReference type="EMBL" id="KAK4522679.1"/>
    </source>
</evidence>
<feature type="transmembrane region" description="Helical" evidence="6">
    <location>
        <begin position="358"/>
        <end position="377"/>
    </location>
</feature>
<evidence type="ECO:0000313" key="9">
    <source>
        <dbReference type="Proteomes" id="UP001300502"/>
    </source>
</evidence>
<dbReference type="Proteomes" id="UP001300502">
    <property type="component" value="Unassembled WGS sequence"/>
</dbReference>
<dbReference type="PROSITE" id="PS50850">
    <property type="entry name" value="MFS"/>
    <property type="match status" value="1"/>
</dbReference>
<feature type="transmembrane region" description="Helical" evidence="6">
    <location>
        <begin position="141"/>
        <end position="162"/>
    </location>
</feature>
<feature type="compositionally biased region" description="Polar residues" evidence="5">
    <location>
        <begin position="622"/>
        <end position="633"/>
    </location>
</feature>
<evidence type="ECO:0000256" key="4">
    <source>
        <dbReference type="ARBA" id="ARBA00023136"/>
    </source>
</evidence>
<dbReference type="PANTHER" id="PTHR23508">
    <property type="entry name" value="CARBOXYLIC ACID TRANSPORTER PROTEIN HOMOLOG"/>
    <property type="match status" value="1"/>
</dbReference>
<sequence>MVDIVDIAAEPYYQASMENSLNMLQQRRQTISVDTVKRNLSYIRFNAVGTALGFLVNGYMYQVGSLLLSLYVDAYYTVYSDSTLQSALGTSVLYGVFIGLIAFGLLADLIGRKKGLIICSCLVILGSVLSVAANGTSVYGMFWMIIISRAIVGLGMGGEYTCNVPNVVEDSEDVNSRTRGRRVSLLVMFMEVVGNNTPTLLQLILIAAACRHVYFDSSQKTGVSLPNCNPQIVWRISYGFGLIPCLIVLVLRVRMSDSQMYLHDAKIRKRVYDALDAYIILRHFSSRMIGSVFMWFFIDWINYSQGNFGSVILSKVIGSSLFKTAWIALAQGLCLQFGPLLAALVVDRLGRRRTQVFGWLWLASTQLITAGVYLQLAAKPVAYVVWTTFVFIFQYFVFIPVYLVPAEVYPTRIRATMYGWSSAMGKVGGIVGTTVFPYMWRAFSSTHSEAGYEGLVALRNIQWFYAALEFLGCILAILFVPEYSNVGLRGEDKRYMAMRLRYAAKLAKKVGVYPSLSEEEQEQHRLGKYSLLNILHEKCFGTESSYQNAIRKYSQMLLARCFITTAGQVDYYSQLQVYYDDRVFLTQLIRRWRLGKARAEEYQRQAERMGQDEEEEAAAANYVSTSPSFESGRTNGMLQCYQILDESPKEESGSK</sequence>
<keyword evidence="9" id="KW-1185">Reference proteome</keyword>
<evidence type="ECO:0000256" key="3">
    <source>
        <dbReference type="ARBA" id="ARBA00022989"/>
    </source>
</evidence>
<reference evidence="8 9" key="1">
    <citation type="submission" date="2022-07" db="EMBL/GenBank/DDBJ databases">
        <title>Genome-wide signatures of adaptation to extreme environments.</title>
        <authorList>
            <person name="Cho C.H."/>
            <person name="Yoon H.S."/>
        </authorList>
    </citation>
    <scope>NUCLEOTIDE SEQUENCE [LARGE SCALE GENOMIC DNA]</scope>
    <source>
        <strain evidence="8 9">108.79 E11</strain>
    </source>
</reference>
<feature type="transmembrane region" description="Helical" evidence="6">
    <location>
        <begin position="116"/>
        <end position="135"/>
    </location>
</feature>
<keyword evidence="3 6" id="KW-1133">Transmembrane helix</keyword>
<comment type="subcellular location">
    <subcellularLocation>
        <location evidence="1">Membrane</location>
        <topology evidence="1">Multi-pass membrane protein</topology>
    </subcellularLocation>
</comment>
<evidence type="ECO:0000256" key="6">
    <source>
        <dbReference type="SAM" id="Phobius"/>
    </source>
</evidence>
<feature type="transmembrane region" description="Helical" evidence="6">
    <location>
        <begin position="325"/>
        <end position="346"/>
    </location>
</feature>
<keyword evidence="2 6" id="KW-0812">Transmembrane</keyword>
<dbReference type="InterPro" id="IPR005828">
    <property type="entry name" value="MFS_sugar_transport-like"/>
</dbReference>
<dbReference type="InterPro" id="IPR005829">
    <property type="entry name" value="Sugar_transporter_CS"/>
</dbReference>
<dbReference type="InterPro" id="IPR036259">
    <property type="entry name" value="MFS_trans_sf"/>
</dbReference>
<dbReference type="InterPro" id="IPR020846">
    <property type="entry name" value="MFS_dom"/>
</dbReference>
<feature type="transmembrane region" description="Helical" evidence="6">
    <location>
        <begin position="183"/>
        <end position="209"/>
    </location>
</feature>
<dbReference type="SUPFAM" id="SSF103473">
    <property type="entry name" value="MFS general substrate transporter"/>
    <property type="match status" value="1"/>
</dbReference>
<protein>
    <recommendedName>
        <fullName evidence="7">Major facilitator superfamily (MFS) profile domain-containing protein</fullName>
    </recommendedName>
</protein>
<feature type="region of interest" description="Disordered" evidence="5">
    <location>
        <begin position="605"/>
        <end position="633"/>
    </location>
</feature>
<feature type="transmembrane region" description="Helical" evidence="6">
    <location>
        <begin position="460"/>
        <end position="480"/>
    </location>
</feature>
<feature type="transmembrane region" description="Helical" evidence="6">
    <location>
        <begin position="232"/>
        <end position="253"/>
    </location>
</feature>
<feature type="domain" description="Major facilitator superfamily (MFS) profile" evidence="7">
    <location>
        <begin position="46"/>
        <end position="484"/>
    </location>
</feature>
<comment type="caution">
    <text evidence="8">The sequence shown here is derived from an EMBL/GenBank/DDBJ whole genome shotgun (WGS) entry which is preliminary data.</text>
</comment>
<dbReference type="Gene3D" id="1.20.1250.20">
    <property type="entry name" value="MFS general substrate transporter like domains"/>
    <property type="match status" value="1"/>
</dbReference>
<dbReference type="EMBL" id="JANCYU010000007">
    <property type="protein sequence ID" value="KAK4522679.1"/>
    <property type="molecule type" value="Genomic_DNA"/>
</dbReference>
<gene>
    <name evidence="8" type="ORF">GAYE_PCTG14G0569</name>
</gene>